<proteinExistence type="predicted"/>
<dbReference type="GeneID" id="6565069"/>
<protein>
    <submittedName>
        <fullName evidence="3">GH12187</fullName>
    </submittedName>
    <submittedName>
        <fullName evidence="2">GH12188</fullName>
    </submittedName>
</protein>
<keyword evidence="1" id="KW-0812">Transmembrane</keyword>
<gene>
    <name evidence="2" type="primary">Dgri\GH12188</name>
    <name evidence="3" type="synonym">Dgri\GH12187</name>
    <name evidence="3" type="ORF">Dgri_GH12187</name>
    <name evidence="2" type="ORF">Dgri_GH12188</name>
    <name evidence="2" type="ORF">GH12187</name>
    <name evidence="2" type="ORF">GH12188</name>
</gene>
<keyword evidence="1" id="KW-1133">Transmembrane helix</keyword>
<dbReference type="InParanoid" id="B4JJT0"/>
<dbReference type="InterPro" id="IPR032007">
    <property type="entry name" value="DUF4791"/>
</dbReference>
<feature type="transmembrane region" description="Helical" evidence="1">
    <location>
        <begin position="6"/>
        <end position="26"/>
    </location>
</feature>
<keyword evidence="4" id="KW-1185">Reference proteome</keyword>
<evidence type="ECO:0000313" key="2">
    <source>
        <dbReference type="EMBL" id="EDV99832.1"/>
    </source>
</evidence>
<evidence type="ECO:0000313" key="4">
    <source>
        <dbReference type="Proteomes" id="UP000001070"/>
    </source>
</evidence>
<feature type="transmembrane region" description="Helical" evidence="1">
    <location>
        <begin position="33"/>
        <end position="50"/>
    </location>
</feature>
<feature type="transmembrane region" description="Helical" evidence="1">
    <location>
        <begin position="91"/>
        <end position="111"/>
    </location>
</feature>
<organism evidence="4">
    <name type="scientific">Drosophila grimshawi</name>
    <name type="common">Hawaiian fruit fly</name>
    <name type="synonym">Idiomyia grimshawi</name>
    <dbReference type="NCBI Taxonomy" id="7222"/>
    <lineage>
        <taxon>Eukaryota</taxon>
        <taxon>Metazoa</taxon>
        <taxon>Ecdysozoa</taxon>
        <taxon>Arthropoda</taxon>
        <taxon>Hexapoda</taxon>
        <taxon>Insecta</taxon>
        <taxon>Pterygota</taxon>
        <taxon>Neoptera</taxon>
        <taxon>Endopterygota</taxon>
        <taxon>Diptera</taxon>
        <taxon>Brachycera</taxon>
        <taxon>Muscomorpha</taxon>
        <taxon>Ephydroidea</taxon>
        <taxon>Drosophilidae</taxon>
        <taxon>Drosophila</taxon>
        <taxon>Hawaiian Drosophila</taxon>
    </lineage>
</organism>
<reference evidence="2" key="3">
    <citation type="submission" date="2008-06" db="EMBL/GenBank/DDBJ databases">
        <authorList>
            <consortium name="FlyBase"/>
        </authorList>
    </citation>
    <scope>NUCLEOTIDE SEQUENCE</scope>
    <source>
        <strain evidence="2">TSC#15287-2541.00</strain>
    </source>
</reference>
<name>B4JJT0_DROGR</name>
<dbReference type="eggNOG" id="ENOG502TBI5">
    <property type="taxonomic scope" value="Eukaryota"/>
</dbReference>
<dbReference type="OMA" id="LFIVPMA"/>
<reference evidence="2 4" key="1">
    <citation type="journal article" date="2007" name="Nature">
        <title>Evolution of genes and genomes on the Drosophila phylogeny.</title>
        <authorList>
            <consortium name="Drosophila 12 Genomes Consortium"/>
            <person name="Clark A.G."/>
            <person name="Eisen M.B."/>
            <person name="Smith D.R."/>
            <person name="Bergman C.M."/>
            <person name="Oliver B."/>
            <person name="Markow T.A."/>
            <person name="Kaufman T.C."/>
            <person name="Kellis M."/>
            <person name="Gelbart W."/>
            <person name="Iyer V.N."/>
            <person name="Pollard D.A."/>
            <person name="Sackton T.B."/>
            <person name="Larracuente A.M."/>
            <person name="Singh N.D."/>
            <person name="Abad J.P."/>
            <person name="Abt D.N."/>
            <person name="Adryan B."/>
            <person name="Aguade M."/>
            <person name="Akashi H."/>
            <person name="Anderson W.W."/>
            <person name="Aquadro C.F."/>
            <person name="Ardell D.H."/>
            <person name="Arguello R."/>
            <person name="Artieri C.G."/>
            <person name="Barbash D.A."/>
            <person name="Barker D."/>
            <person name="Barsanti P."/>
            <person name="Batterham P."/>
            <person name="Batzoglou S."/>
            <person name="Begun D."/>
            <person name="Bhutkar A."/>
            <person name="Blanco E."/>
            <person name="Bosak S.A."/>
            <person name="Bradley R.K."/>
            <person name="Brand A.D."/>
            <person name="Brent M.R."/>
            <person name="Brooks A.N."/>
            <person name="Brown R.H."/>
            <person name="Butlin R.K."/>
            <person name="Caggese C."/>
            <person name="Calvi B.R."/>
            <person name="Bernardo de Carvalho A."/>
            <person name="Caspi A."/>
            <person name="Castrezana S."/>
            <person name="Celniker S.E."/>
            <person name="Chang J.L."/>
            <person name="Chapple C."/>
            <person name="Chatterji S."/>
            <person name="Chinwalla A."/>
            <person name="Civetta A."/>
            <person name="Clifton S.W."/>
            <person name="Comeron J.M."/>
            <person name="Costello J.C."/>
            <person name="Coyne J.A."/>
            <person name="Daub J."/>
            <person name="David R.G."/>
            <person name="Delcher A.L."/>
            <person name="Delehaunty K."/>
            <person name="Do C.B."/>
            <person name="Ebling H."/>
            <person name="Edwards K."/>
            <person name="Eickbush T."/>
            <person name="Evans J.D."/>
            <person name="Filipski A."/>
            <person name="Findeiss S."/>
            <person name="Freyhult E."/>
            <person name="Fulton L."/>
            <person name="Fulton R."/>
            <person name="Garcia A.C."/>
            <person name="Gardiner A."/>
            <person name="Garfield D.A."/>
            <person name="Garvin B.E."/>
            <person name="Gibson G."/>
            <person name="Gilbert D."/>
            <person name="Gnerre S."/>
            <person name="Godfrey J."/>
            <person name="Good R."/>
            <person name="Gotea V."/>
            <person name="Gravely B."/>
            <person name="Greenberg A.J."/>
            <person name="Griffiths-Jones S."/>
            <person name="Gross S."/>
            <person name="Guigo R."/>
            <person name="Gustafson E.A."/>
            <person name="Haerty W."/>
            <person name="Hahn M.W."/>
            <person name="Halligan D.L."/>
            <person name="Halpern A.L."/>
            <person name="Halter G.M."/>
            <person name="Han M.V."/>
            <person name="Heger A."/>
            <person name="Hillier L."/>
            <person name="Hinrichs A.S."/>
            <person name="Holmes I."/>
            <person name="Hoskins R.A."/>
            <person name="Hubisz M.J."/>
            <person name="Hultmark D."/>
            <person name="Huntley M.A."/>
            <person name="Jaffe D.B."/>
            <person name="Jagadeeshan S."/>
            <person name="Jeck W.R."/>
            <person name="Johnson J."/>
            <person name="Jones C.D."/>
            <person name="Jordan W.C."/>
            <person name="Karpen G.H."/>
            <person name="Kataoka E."/>
            <person name="Keightley P.D."/>
            <person name="Kheradpour P."/>
            <person name="Kirkness E.F."/>
            <person name="Koerich L.B."/>
            <person name="Kristiansen K."/>
            <person name="Kudrna D."/>
            <person name="Kulathinal R.J."/>
            <person name="Kumar S."/>
            <person name="Kwok R."/>
            <person name="Lander E."/>
            <person name="Langley C.H."/>
            <person name="Lapoint R."/>
            <person name="Lazzaro B.P."/>
            <person name="Lee S.J."/>
            <person name="Levesque L."/>
            <person name="Li R."/>
            <person name="Lin C.F."/>
            <person name="Lin M.F."/>
            <person name="Lindblad-Toh K."/>
            <person name="Llopart A."/>
            <person name="Long M."/>
            <person name="Low L."/>
            <person name="Lozovsky E."/>
            <person name="Lu J."/>
            <person name="Luo M."/>
            <person name="Machado C.A."/>
            <person name="Makalowski W."/>
            <person name="Marzo M."/>
            <person name="Matsuda M."/>
            <person name="Matzkin L."/>
            <person name="McAllister B."/>
            <person name="McBride C.S."/>
            <person name="McKernan B."/>
            <person name="McKernan K."/>
            <person name="Mendez-Lago M."/>
            <person name="Minx P."/>
            <person name="Mollenhauer M.U."/>
            <person name="Montooth K."/>
            <person name="Mount S.M."/>
            <person name="Mu X."/>
            <person name="Myers E."/>
            <person name="Negre B."/>
            <person name="Newfeld S."/>
            <person name="Nielsen R."/>
            <person name="Noor M.A."/>
            <person name="O'Grady P."/>
            <person name="Pachter L."/>
            <person name="Papaceit M."/>
            <person name="Parisi M.J."/>
            <person name="Parisi M."/>
            <person name="Parts L."/>
            <person name="Pedersen J.S."/>
            <person name="Pesole G."/>
            <person name="Phillippy A.M."/>
            <person name="Ponting C.P."/>
            <person name="Pop M."/>
            <person name="Porcelli D."/>
            <person name="Powell J.R."/>
            <person name="Prohaska S."/>
            <person name="Pruitt K."/>
            <person name="Puig M."/>
            <person name="Quesneville H."/>
            <person name="Ram K.R."/>
            <person name="Rand D."/>
            <person name="Rasmussen M.D."/>
            <person name="Reed L.K."/>
            <person name="Reenan R."/>
            <person name="Reily A."/>
            <person name="Remington K.A."/>
            <person name="Rieger T.T."/>
            <person name="Ritchie M.G."/>
            <person name="Robin C."/>
            <person name="Rogers Y.H."/>
            <person name="Rohde C."/>
            <person name="Rozas J."/>
            <person name="Rubenfield M.J."/>
            <person name="Ruiz A."/>
            <person name="Russo S."/>
            <person name="Salzberg S.L."/>
            <person name="Sanchez-Gracia A."/>
            <person name="Saranga D.J."/>
            <person name="Sato H."/>
            <person name="Schaeffer S.W."/>
            <person name="Schatz M.C."/>
            <person name="Schlenke T."/>
            <person name="Schwartz R."/>
            <person name="Segarra C."/>
            <person name="Singh R.S."/>
            <person name="Sirot L."/>
            <person name="Sirota M."/>
            <person name="Sisneros N.B."/>
            <person name="Smith C.D."/>
            <person name="Smith T.F."/>
            <person name="Spieth J."/>
            <person name="Stage D.E."/>
            <person name="Stark A."/>
            <person name="Stephan W."/>
            <person name="Strausberg R.L."/>
            <person name="Strempel S."/>
            <person name="Sturgill D."/>
            <person name="Sutton G."/>
            <person name="Sutton G.G."/>
            <person name="Tao W."/>
            <person name="Teichmann S."/>
            <person name="Tobari Y.N."/>
            <person name="Tomimura Y."/>
            <person name="Tsolas J.M."/>
            <person name="Valente V.L."/>
            <person name="Venter E."/>
            <person name="Venter J.C."/>
            <person name="Vicario S."/>
            <person name="Vieira F.G."/>
            <person name="Vilella A.J."/>
            <person name="Villasante A."/>
            <person name="Walenz B."/>
            <person name="Wang J."/>
            <person name="Wasserman M."/>
            <person name="Watts T."/>
            <person name="Wilson D."/>
            <person name="Wilson R.K."/>
            <person name="Wing R.A."/>
            <person name="Wolfner M.F."/>
            <person name="Wong A."/>
            <person name="Wong G.K."/>
            <person name="Wu C.I."/>
            <person name="Wu G."/>
            <person name="Yamamoto D."/>
            <person name="Yang H.P."/>
            <person name="Yang S.P."/>
            <person name="Yorke J.A."/>
            <person name="Yoshida K."/>
            <person name="Zdobnov E."/>
            <person name="Zhang P."/>
            <person name="Zhang Y."/>
            <person name="Zimin A.V."/>
            <person name="Baldwin J."/>
            <person name="Abdouelleil A."/>
            <person name="Abdulkadir J."/>
            <person name="Abebe A."/>
            <person name="Abera B."/>
            <person name="Abreu J."/>
            <person name="Acer S.C."/>
            <person name="Aftuck L."/>
            <person name="Alexander A."/>
            <person name="An P."/>
            <person name="Anderson E."/>
            <person name="Anderson S."/>
            <person name="Arachi H."/>
            <person name="Azer M."/>
            <person name="Bachantsang P."/>
            <person name="Barry A."/>
            <person name="Bayul T."/>
            <person name="Berlin A."/>
            <person name="Bessette D."/>
            <person name="Bloom T."/>
            <person name="Blye J."/>
            <person name="Boguslavskiy L."/>
            <person name="Bonnet C."/>
            <person name="Boukhgalter B."/>
            <person name="Bourzgui I."/>
            <person name="Brown A."/>
            <person name="Cahill P."/>
            <person name="Channer S."/>
            <person name="Cheshatsang Y."/>
            <person name="Chuda L."/>
            <person name="Citroen M."/>
            <person name="Collymore A."/>
            <person name="Cooke P."/>
            <person name="Costello M."/>
            <person name="D'Aco K."/>
            <person name="Daza R."/>
            <person name="De Haan G."/>
            <person name="DeGray S."/>
            <person name="DeMaso C."/>
            <person name="Dhargay N."/>
            <person name="Dooley K."/>
            <person name="Dooley E."/>
            <person name="Doricent M."/>
            <person name="Dorje P."/>
            <person name="Dorjee K."/>
            <person name="Dupes A."/>
            <person name="Elong R."/>
            <person name="Falk J."/>
            <person name="Farina A."/>
            <person name="Faro S."/>
            <person name="Ferguson D."/>
            <person name="Fisher S."/>
            <person name="Foley C.D."/>
            <person name="Franke A."/>
            <person name="Friedrich D."/>
            <person name="Gadbois L."/>
            <person name="Gearin G."/>
            <person name="Gearin C.R."/>
            <person name="Giannoukos G."/>
            <person name="Goode T."/>
            <person name="Graham J."/>
            <person name="Grandbois E."/>
            <person name="Grewal S."/>
            <person name="Gyaltsen K."/>
            <person name="Hafez N."/>
            <person name="Hagos B."/>
            <person name="Hall J."/>
            <person name="Henson C."/>
            <person name="Hollinger A."/>
            <person name="Honan T."/>
            <person name="Huard M.D."/>
            <person name="Hughes L."/>
            <person name="Hurhula B."/>
            <person name="Husby M.E."/>
            <person name="Kamat A."/>
            <person name="Kanga B."/>
            <person name="Kashin S."/>
            <person name="Khazanovich D."/>
            <person name="Kisner P."/>
            <person name="Lance K."/>
            <person name="Lara M."/>
            <person name="Lee W."/>
            <person name="Lennon N."/>
            <person name="Letendre F."/>
            <person name="LeVine R."/>
            <person name="Lipovsky A."/>
            <person name="Liu X."/>
            <person name="Liu J."/>
            <person name="Liu S."/>
            <person name="Lokyitsang T."/>
            <person name="Lokyitsang Y."/>
            <person name="Lubonja R."/>
            <person name="Lui A."/>
            <person name="MacDonald P."/>
            <person name="Magnisalis V."/>
            <person name="Maru K."/>
            <person name="Matthews C."/>
            <person name="McCusker W."/>
            <person name="McDonough S."/>
            <person name="Mehta T."/>
            <person name="Meldrim J."/>
            <person name="Meneus L."/>
            <person name="Mihai O."/>
            <person name="Mihalev A."/>
            <person name="Mihova T."/>
            <person name="Mittelman R."/>
            <person name="Mlenga V."/>
            <person name="Montmayeur A."/>
            <person name="Mulrain L."/>
            <person name="Navidi A."/>
            <person name="Naylor J."/>
            <person name="Negash T."/>
            <person name="Nguyen T."/>
            <person name="Nguyen N."/>
            <person name="Nicol R."/>
            <person name="Norbu C."/>
            <person name="Norbu N."/>
            <person name="Novod N."/>
            <person name="O'Neill B."/>
            <person name="Osman S."/>
            <person name="Markiewicz E."/>
            <person name="Oyono O.L."/>
            <person name="Patti C."/>
            <person name="Phunkhang P."/>
            <person name="Pierre F."/>
            <person name="Priest M."/>
            <person name="Raghuraman S."/>
            <person name="Rege F."/>
            <person name="Reyes R."/>
            <person name="Rise C."/>
            <person name="Rogov P."/>
            <person name="Ross K."/>
            <person name="Ryan E."/>
            <person name="Settipalli S."/>
            <person name="Shea T."/>
            <person name="Sherpa N."/>
            <person name="Shi L."/>
            <person name="Shih D."/>
            <person name="Sparrow T."/>
            <person name="Spaulding J."/>
            <person name="Stalker J."/>
            <person name="Stange-Thomann N."/>
            <person name="Stavropoulos S."/>
            <person name="Stone C."/>
            <person name="Strader C."/>
            <person name="Tesfaye S."/>
            <person name="Thomson T."/>
            <person name="Thoulutsang Y."/>
            <person name="Thoulutsang D."/>
            <person name="Topham K."/>
            <person name="Topping I."/>
            <person name="Tsamla T."/>
            <person name="Vassiliev H."/>
            <person name="Vo A."/>
            <person name="Wangchuk T."/>
            <person name="Wangdi T."/>
            <person name="Weiand M."/>
            <person name="Wilkinson J."/>
            <person name="Wilson A."/>
            <person name="Yadav S."/>
            <person name="Young G."/>
            <person name="Yu Q."/>
            <person name="Zembek L."/>
            <person name="Zhong D."/>
            <person name="Zimmer A."/>
            <person name="Zwirko Z."/>
            <person name="Jaffe D.B."/>
            <person name="Alvarez P."/>
            <person name="Brockman W."/>
            <person name="Butler J."/>
            <person name="Chin C."/>
            <person name="Gnerre S."/>
            <person name="Grabherr M."/>
            <person name="Kleber M."/>
            <person name="Mauceli E."/>
            <person name="MacCallum I."/>
        </authorList>
    </citation>
    <scope>NUCLEOTIDE SEQUENCE [LARGE SCALE GENOMIC DNA]</scope>
    <source>
        <strain evidence="2">TSC#15287-2541.00</strain>
        <strain evidence="4">Tucson 15287-2541.00</strain>
    </source>
</reference>
<dbReference type="KEGG" id="dgr:6565069"/>
<reference evidence="2" key="2">
    <citation type="journal article" date="2008" name="Bioinformatics">
        <title>Assembly reconciliation.</title>
        <authorList>
            <person name="Zimin A.V."/>
            <person name="Smith D.R."/>
            <person name="Sutton G."/>
            <person name="Yorke J.A."/>
        </authorList>
    </citation>
    <scope>NUCLEOTIDE SEQUENCE</scope>
    <source>
        <strain evidence="2">TSC#15287-2541.00</strain>
    </source>
</reference>
<dbReference type="EMBL" id="CH916370">
    <property type="protein sequence ID" value="EDV99832.1"/>
    <property type="molecule type" value="Genomic_DNA"/>
</dbReference>
<dbReference type="Proteomes" id="UP000001070">
    <property type="component" value="Unassembled WGS sequence"/>
</dbReference>
<dbReference type="STRING" id="7222.B4JJT0"/>
<evidence type="ECO:0000256" key="1">
    <source>
        <dbReference type="SAM" id="Phobius"/>
    </source>
</evidence>
<dbReference type="EMBL" id="CH916370">
    <property type="protein sequence ID" value="EDV99833.1"/>
    <property type="molecule type" value="Genomic_DNA"/>
</dbReference>
<sequence>MSDNSAVSGVLNLVLCGVTGYGFYAMGPSEHPYAFSACVIGFCHGLFGLVDSFSGNETSKSAKETSNSILEIVPLPLVNIELFFGGDANNIALGHGLFIVPMAICILVGLIQGKGDGEGDEVIETLKLLTILGNITSLSYLAVNEGSWLMGAMAFLSFMTKYGSEYLETQIEGSGDPVKYVSWSVFYFLTTMVVGGER</sequence>
<accession>B4JJT0</accession>
<dbReference type="Pfam" id="PF16039">
    <property type="entry name" value="DUF4791"/>
    <property type="match status" value="1"/>
</dbReference>
<dbReference type="OrthoDB" id="7879382at2759"/>
<dbReference type="HOGENOM" id="CLU_1422856_0_0_1"/>
<dbReference type="AlphaFoldDB" id="B4JJT0"/>
<keyword evidence="1" id="KW-0472">Membrane</keyword>
<dbReference type="GeneID" id="6565070"/>
<dbReference type="KEGG" id="dgr:6565070"/>
<feature type="transmembrane region" description="Helical" evidence="1">
    <location>
        <begin position="131"/>
        <end position="160"/>
    </location>
</feature>
<evidence type="ECO:0000313" key="3">
    <source>
        <dbReference type="EMBL" id="EDV99833.1"/>
    </source>
</evidence>